<name>A0A914YA95_9BILA</name>
<evidence type="ECO:0000313" key="2">
    <source>
        <dbReference type="WBParaSite" id="PSU_v2.g1444.t1"/>
    </source>
</evidence>
<sequence length="107" mass="11265">MLQENSPAALMILHPMITSYVSEIASCLAKYTLPRTFVLPTSKSTSADPIIDSICPAAPLTLSLSSGSISKIPNEAIFVSGITLSEAPVSHNTLVATPLILAITLVW</sequence>
<reference evidence="2" key="1">
    <citation type="submission" date="2022-11" db="UniProtKB">
        <authorList>
            <consortium name="WormBaseParasite"/>
        </authorList>
    </citation>
    <scope>IDENTIFICATION</scope>
</reference>
<protein>
    <submittedName>
        <fullName evidence="2">Uncharacterized protein</fullName>
    </submittedName>
</protein>
<dbReference type="WBParaSite" id="PSU_v2.g1444.t1">
    <property type="protein sequence ID" value="PSU_v2.g1444.t1"/>
    <property type="gene ID" value="PSU_v2.g1444"/>
</dbReference>
<accession>A0A914YA95</accession>
<keyword evidence="1" id="KW-1185">Reference proteome</keyword>
<evidence type="ECO:0000313" key="1">
    <source>
        <dbReference type="Proteomes" id="UP000887577"/>
    </source>
</evidence>
<proteinExistence type="predicted"/>
<organism evidence="1 2">
    <name type="scientific">Panagrolaimus superbus</name>
    <dbReference type="NCBI Taxonomy" id="310955"/>
    <lineage>
        <taxon>Eukaryota</taxon>
        <taxon>Metazoa</taxon>
        <taxon>Ecdysozoa</taxon>
        <taxon>Nematoda</taxon>
        <taxon>Chromadorea</taxon>
        <taxon>Rhabditida</taxon>
        <taxon>Tylenchina</taxon>
        <taxon>Panagrolaimomorpha</taxon>
        <taxon>Panagrolaimoidea</taxon>
        <taxon>Panagrolaimidae</taxon>
        <taxon>Panagrolaimus</taxon>
    </lineage>
</organism>
<dbReference type="AlphaFoldDB" id="A0A914YA95"/>
<dbReference type="Proteomes" id="UP000887577">
    <property type="component" value="Unplaced"/>
</dbReference>